<feature type="compositionally biased region" description="Polar residues" evidence="1">
    <location>
        <begin position="72"/>
        <end position="94"/>
    </location>
</feature>
<reference evidence="3 4" key="1">
    <citation type="submission" date="2018-05" db="EMBL/GenBank/DDBJ databases">
        <title>Genetic diversity of glacier-inhabiting Cryobacterium bacteria in China and description of Cryobacterium mengkeensis sp. nov. and Arthrobacter glacialis sp. nov.</title>
        <authorList>
            <person name="Liu Q."/>
            <person name="Xin Y.-H."/>
        </authorList>
    </citation>
    <scope>NUCLEOTIDE SEQUENCE [LARGE SCALE GENOMIC DNA]</scope>
    <source>
        <strain evidence="3 4">B7</strain>
    </source>
</reference>
<evidence type="ECO:0000256" key="1">
    <source>
        <dbReference type="SAM" id="MobiDB-lite"/>
    </source>
</evidence>
<evidence type="ECO:0000313" key="4">
    <source>
        <dbReference type="Proteomes" id="UP000247980"/>
    </source>
</evidence>
<feature type="region of interest" description="Disordered" evidence="1">
    <location>
        <begin position="1"/>
        <end position="34"/>
    </location>
</feature>
<dbReference type="EMBL" id="QJVC01000003">
    <property type="protein sequence ID" value="PYI39301.1"/>
    <property type="molecule type" value="Genomic_DNA"/>
</dbReference>
<sequence length="94" mass="9638">MTGARSGTQLGDPLTVPNLTESHGQVEGATGGVLDENTRLDRPLALRALLMAAGVALCTAIGRASVMKLVSRRNSSSNGGEPQTSAAKNSHQNP</sequence>
<organism evidence="3 4">
    <name type="scientific">Arthrobacter psychrolactophilus</name>
    <dbReference type="NCBI Taxonomy" id="92442"/>
    <lineage>
        <taxon>Bacteria</taxon>
        <taxon>Bacillati</taxon>
        <taxon>Actinomycetota</taxon>
        <taxon>Actinomycetes</taxon>
        <taxon>Micrococcales</taxon>
        <taxon>Micrococcaceae</taxon>
        <taxon>Arthrobacter</taxon>
    </lineage>
</organism>
<protein>
    <submittedName>
        <fullName evidence="3">Uncharacterized protein</fullName>
    </submittedName>
</protein>
<dbReference type="Proteomes" id="UP000247980">
    <property type="component" value="Unassembled WGS sequence"/>
</dbReference>
<keyword evidence="2" id="KW-0812">Transmembrane</keyword>
<feature type="region of interest" description="Disordered" evidence="1">
    <location>
        <begin position="70"/>
        <end position="94"/>
    </location>
</feature>
<evidence type="ECO:0000313" key="3">
    <source>
        <dbReference type="EMBL" id="PYI39301.1"/>
    </source>
</evidence>
<accession>A0A2V5ITH4</accession>
<gene>
    <name evidence="3" type="ORF">CVS30_04855</name>
</gene>
<name>A0A2V5ITH4_9MICC</name>
<proteinExistence type="predicted"/>
<dbReference type="AlphaFoldDB" id="A0A2V5ITH4"/>
<evidence type="ECO:0000256" key="2">
    <source>
        <dbReference type="SAM" id="Phobius"/>
    </source>
</evidence>
<feature type="transmembrane region" description="Helical" evidence="2">
    <location>
        <begin position="44"/>
        <end position="66"/>
    </location>
</feature>
<keyword evidence="4" id="KW-1185">Reference proteome</keyword>
<keyword evidence="2" id="KW-0472">Membrane</keyword>
<keyword evidence="2" id="KW-1133">Transmembrane helix</keyword>
<comment type="caution">
    <text evidence="3">The sequence shown here is derived from an EMBL/GenBank/DDBJ whole genome shotgun (WGS) entry which is preliminary data.</text>
</comment>